<evidence type="ECO:0000313" key="11">
    <source>
        <dbReference type="EMBL" id="TWT88225.1"/>
    </source>
</evidence>
<dbReference type="SUPFAM" id="SSF117143">
    <property type="entry name" value="Flagellar hook protein flgE"/>
    <property type="match status" value="1"/>
</dbReference>
<sequence>MSVQTLYTAATGMEAMETKLDVIANNMANINTTGFKKDRANFEDLFYRQIRLPGSTDADGNITPTGLEIGLGVRVGSTQSDHDQGAFQNTGNQLDFAIEGDGFFAVQGLNGQTLYTRAGNFNVNANNQLVLGSANTGYLIDPAINIPAEATNVVVTADGTVEYSTSDSVTNQTAGNFQLSTFINPDGLLKLGDNLFQETTASGAAVAANPGEPGVGVIRQGFLEASNVEPVNELIDLITTQRGFELNSQVVQAGDEVLSLVANLRR</sequence>
<keyword evidence="12" id="KW-1185">Reference proteome</keyword>
<evidence type="ECO:0000256" key="1">
    <source>
        <dbReference type="ARBA" id="ARBA00004117"/>
    </source>
</evidence>
<dbReference type="PROSITE" id="PS00588">
    <property type="entry name" value="FLAGELLA_BB_ROD"/>
    <property type="match status" value="1"/>
</dbReference>
<feature type="domain" description="Flagellar hook protein FlgE/F/G-like D1" evidence="10">
    <location>
        <begin position="97"/>
        <end position="162"/>
    </location>
</feature>
<dbReference type="PANTHER" id="PTHR30435:SF19">
    <property type="entry name" value="FLAGELLAR BASAL-BODY ROD PROTEIN FLGG"/>
    <property type="match status" value="1"/>
</dbReference>
<evidence type="ECO:0000256" key="3">
    <source>
        <dbReference type="ARBA" id="ARBA00017948"/>
    </source>
</evidence>
<dbReference type="EMBL" id="SJPQ01000002">
    <property type="protein sequence ID" value="TWT88225.1"/>
    <property type="molecule type" value="Genomic_DNA"/>
</dbReference>
<comment type="subunit">
    <text evidence="5">The basal body constitutes a major portion of the flagellar organelle and consists of four rings (L,P,S, and M) mounted on a central rod. The rod consists of about 26 subunits of FlgG in the distal portion, and FlgB, FlgC and FlgF are thought to build up the proximal portion of the rod with about 6 subunits each.</text>
</comment>
<dbReference type="InterPro" id="IPR020013">
    <property type="entry name" value="Flagellar_FlgE/F/G"/>
</dbReference>
<accession>A0A5C5ZM23</accession>
<dbReference type="Pfam" id="PF22692">
    <property type="entry name" value="LlgE_F_G_D1"/>
    <property type="match status" value="1"/>
</dbReference>
<evidence type="ECO:0000256" key="5">
    <source>
        <dbReference type="ARBA" id="ARBA00025933"/>
    </source>
</evidence>
<evidence type="ECO:0000259" key="9">
    <source>
        <dbReference type="Pfam" id="PF06429"/>
    </source>
</evidence>
<dbReference type="GO" id="GO:0071978">
    <property type="term" value="P:bacterial-type flagellum-dependent swarming motility"/>
    <property type="evidence" value="ECO:0007669"/>
    <property type="project" value="TreeGrafter"/>
</dbReference>
<dbReference type="GO" id="GO:0009426">
    <property type="term" value="C:bacterial-type flagellum basal body, distal rod"/>
    <property type="evidence" value="ECO:0007669"/>
    <property type="project" value="UniProtKB-UniRule"/>
</dbReference>
<keyword evidence="11" id="KW-0282">Flagellum</keyword>
<dbReference type="InterPro" id="IPR037925">
    <property type="entry name" value="FlgE/F/G-like"/>
</dbReference>
<dbReference type="RefSeq" id="WP_146399101.1">
    <property type="nucleotide sequence ID" value="NZ_SJPQ01000002.1"/>
</dbReference>
<evidence type="ECO:0000256" key="6">
    <source>
        <dbReference type="NCBIfam" id="TIGR02488"/>
    </source>
</evidence>
<gene>
    <name evidence="11" type="primary">flgG_1</name>
    <name evidence="11" type="ORF">Mal64_17040</name>
</gene>
<dbReference type="AlphaFoldDB" id="A0A5C5ZM23"/>
<dbReference type="Pfam" id="PF00460">
    <property type="entry name" value="Flg_bb_rod"/>
    <property type="match status" value="1"/>
</dbReference>
<dbReference type="InterPro" id="IPR010930">
    <property type="entry name" value="Flg_bb/hook_C_dom"/>
</dbReference>
<comment type="similarity">
    <text evidence="2 7">Belongs to the flagella basal body rod proteins family.</text>
</comment>
<organism evidence="11 12">
    <name type="scientific">Pseudobythopirellula maris</name>
    <dbReference type="NCBI Taxonomy" id="2527991"/>
    <lineage>
        <taxon>Bacteria</taxon>
        <taxon>Pseudomonadati</taxon>
        <taxon>Planctomycetota</taxon>
        <taxon>Planctomycetia</taxon>
        <taxon>Pirellulales</taxon>
        <taxon>Lacipirellulaceae</taxon>
        <taxon>Pseudobythopirellula</taxon>
    </lineage>
</organism>
<comment type="subcellular location">
    <subcellularLocation>
        <location evidence="1 7">Bacterial flagellum basal body</location>
    </subcellularLocation>
</comment>
<evidence type="ECO:0000256" key="2">
    <source>
        <dbReference type="ARBA" id="ARBA00009677"/>
    </source>
</evidence>
<keyword evidence="4 7" id="KW-0975">Bacterial flagellum</keyword>
<evidence type="ECO:0000259" key="8">
    <source>
        <dbReference type="Pfam" id="PF00460"/>
    </source>
</evidence>
<feature type="domain" description="Flagellar basal body rod protein N-terminal" evidence="8">
    <location>
        <begin position="6"/>
        <end position="36"/>
    </location>
</feature>
<dbReference type="Pfam" id="PF06429">
    <property type="entry name" value="Flg_bbr_C"/>
    <property type="match status" value="1"/>
</dbReference>
<evidence type="ECO:0000313" key="12">
    <source>
        <dbReference type="Proteomes" id="UP000315440"/>
    </source>
</evidence>
<reference evidence="11 12" key="1">
    <citation type="submission" date="2019-02" db="EMBL/GenBank/DDBJ databases">
        <title>Deep-cultivation of Planctomycetes and their phenomic and genomic characterization uncovers novel biology.</title>
        <authorList>
            <person name="Wiegand S."/>
            <person name="Jogler M."/>
            <person name="Boedeker C."/>
            <person name="Pinto D."/>
            <person name="Vollmers J."/>
            <person name="Rivas-Marin E."/>
            <person name="Kohn T."/>
            <person name="Peeters S.H."/>
            <person name="Heuer A."/>
            <person name="Rast P."/>
            <person name="Oberbeckmann S."/>
            <person name="Bunk B."/>
            <person name="Jeske O."/>
            <person name="Meyerdierks A."/>
            <person name="Storesund J.E."/>
            <person name="Kallscheuer N."/>
            <person name="Luecker S."/>
            <person name="Lage O.M."/>
            <person name="Pohl T."/>
            <person name="Merkel B.J."/>
            <person name="Hornburger P."/>
            <person name="Mueller R.-W."/>
            <person name="Bruemmer F."/>
            <person name="Labrenz M."/>
            <person name="Spormann A.M."/>
            <person name="Op Den Camp H."/>
            <person name="Overmann J."/>
            <person name="Amann R."/>
            <person name="Jetten M.S.M."/>
            <person name="Mascher T."/>
            <person name="Medema M.H."/>
            <person name="Devos D.P."/>
            <person name="Kaster A.-K."/>
            <person name="Ovreas L."/>
            <person name="Rohde M."/>
            <person name="Galperin M.Y."/>
            <person name="Jogler C."/>
        </authorList>
    </citation>
    <scope>NUCLEOTIDE SEQUENCE [LARGE SCALE GENOMIC DNA]</scope>
    <source>
        <strain evidence="11 12">Mal64</strain>
    </source>
</reference>
<keyword evidence="11" id="KW-0966">Cell projection</keyword>
<evidence type="ECO:0000256" key="7">
    <source>
        <dbReference type="RuleBase" id="RU362116"/>
    </source>
</evidence>
<dbReference type="InterPro" id="IPR001444">
    <property type="entry name" value="Flag_bb_rod_N"/>
</dbReference>
<dbReference type="NCBIfam" id="TIGR03506">
    <property type="entry name" value="FlgEFG_subfam"/>
    <property type="match status" value="2"/>
</dbReference>
<comment type="caution">
    <text evidence="11">The sequence shown here is derived from an EMBL/GenBank/DDBJ whole genome shotgun (WGS) entry which is preliminary data.</text>
</comment>
<dbReference type="NCBIfam" id="TIGR02488">
    <property type="entry name" value="flgG_G_neg"/>
    <property type="match status" value="1"/>
</dbReference>
<evidence type="ECO:0000256" key="4">
    <source>
        <dbReference type="ARBA" id="ARBA00023143"/>
    </source>
</evidence>
<dbReference type="InterPro" id="IPR053967">
    <property type="entry name" value="LlgE_F_G-like_D1"/>
</dbReference>
<dbReference type="Proteomes" id="UP000315440">
    <property type="component" value="Unassembled WGS sequence"/>
</dbReference>
<dbReference type="OrthoDB" id="9804559at2"/>
<dbReference type="InterPro" id="IPR012834">
    <property type="entry name" value="FlgG_G_neg"/>
</dbReference>
<feature type="domain" description="Flagellar basal-body/hook protein C-terminal" evidence="9">
    <location>
        <begin position="219"/>
        <end position="263"/>
    </location>
</feature>
<dbReference type="InterPro" id="IPR019776">
    <property type="entry name" value="Flagellar_basal_body_rod_CS"/>
</dbReference>
<keyword evidence="11" id="KW-0969">Cilium</keyword>
<dbReference type="PANTHER" id="PTHR30435">
    <property type="entry name" value="FLAGELLAR PROTEIN"/>
    <property type="match status" value="1"/>
</dbReference>
<proteinExistence type="inferred from homology"/>
<protein>
    <recommendedName>
        <fullName evidence="3 6">Flagellar basal-body rod protein FlgG</fullName>
    </recommendedName>
</protein>
<name>A0A5C5ZM23_9BACT</name>
<evidence type="ECO:0000259" key="10">
    <source>
        <dbReference type="Pfam" id="PF22692"/>
    </source>
</evidence>